<gene>
    <name evidence="4" type="ORF">GCM10010280_51480</name>
</gene>
<accession>A0A918BZ49</accession>
<evidence type="ECO:0000313" key="4">
    <source>
        <dbReference type="EMBL" id="GGQ97661.1"/>
    </source>
</evidence>
<dbReference type="Proteomes" id="UP000656732">
    <property type="component" value="Unassembled WGS sequence"/>
</dbReference>
<evidence type="ECO:0008006" key="6">
    <source>
        <dbReference type="Google" id="ProtNLM"/>
    </source>
</evidence>
<feature type="compositionally biased region" description="Basic and acidic residues" evidence="1">
    <location>
        <begin position="327"/>
        <end position="337"/>
    </location>
</feature>
<organism evidence="4 5">
    <name type="scientific">Streptomyces pilosus</name>
    <dbReference type="NCBI Taxonomy" id="28893"/>
    <lineage>
        <taxon>Bacteria</taxon>
        <taxon>Bacillati</taxon>
        <taxon>Actinomycetota</taxon>
        <taxon>Actinomycetes</taxon>
        <taxon>Kitasatosporales</taxon>
        <taxon>Streptomycetaceae</taxon>
        <taxon>Streptomyces</taxon>
    </lineage>
</organism>
<evidence type="ECO:0000313" key="5">
    <source>
        <dbReference type="Proteomes" id="UP000656732"/>
    </source>
</evidence>
<keyword evidence="5" id="KW-1185">Reference proteome</keyword>
<feature type="signal peptide" evidence="3">
    <location>
        <begin position="1"/>
        <end position="20"/>
    </location>
</feature>
<sequence length="351" mass="37363">MRKSSWILTGSAVVLVTASALTRFSLHPALHQVPDDTRTTFRFEGSATLLNPAALEAGDFSKAFLADLPVVLDRSVEVRDTSGRTAVVSDGVVLRGRDGTELNSSEDVWAVDRRDLTERPVPAGSGAEEHEGLVISWPLEPERRDYRFWDTGTRKAVPARYDRTESVSGREAYVYVVEADGALADPSTAKALPPALPRQVVAGLAAALPTDRRPDAAVLAALPETVPLTYTSTTERRAWVDADTGLSLDGALHQTVLARTTGGNGPVTLFPVTDVSVRGAEASVEKQADEAATTARLLWLVSTGGPIGLLVLGLLLGFLALRGARRRTGDGDGDRRTGTAPSAEPQTPQPR</sequence>
<keyword evidence="2" id="KW-0812">Transmembrane</keyword>
<protein>
    <recommendedName>
        <fullName evidence="6">DUF3068 domain-containing protein</fullName>
    </recommendedName>
</protein>
<comment type="caution">
    <text evidence="4">The sequence shown here is derived from an EMBL/GenBank/DDBJ whole genome shotgun (WGS) entry which is preliminary data.</text>
</comment>
<dbReference type="AlphaFoldDB" id="A0A918BZ49"/>
<keyword evidence="2" id="KW-0472">Membrane</keyword>
<evidence type="ECO:0000256" key="2">
    <source>
        <dbReference type="SAM" id="Phobius"/>
    </source>
</evidence>
<dbReference type="EMBL" id="BMTU01000012">
    <property type="protein sequence ID" value="GGQ97661.1"/>
    <property type="molecule type" value="Genomic_DNA"/>
</dbReference>
<feature type="chain" id="PRO_5037275169" description="DUF3068 domain-containing protein" evidence="3">
    <location>
        <begin position="21"/>
        <end position="351"/>
    </location>
</feature>
<dbReference type="InterPro" id="IPR021424">
    <property type="entry name" value="PorA"/>
</dbReference>
<feature type="region of interest" description="Disordered" evidence="1">
    <location>
        <begin position="326"/>
        <end position="351"/>
    </location>
</feature>
<keyword evidence="3" id="KW-0732">Signal</keyword>
<dbReference type="RefSeq" id="WP_189560393.1">
    <property type="nucleotide sequence ID" value="NZ_BMTU01000012.1"/>
</dbReference>
<proteinExistence type="predicted"/>
<reference evidence="4" key="2">
    <citation type="submission" date="2020-09" db="EMBL/GenBank/DDBJ databases">
        <authorList>
            <person name="Sun Q."/>
            <person name="Ohkuma M."/>
        </authorList>
    </citation>
    <scope>NUCLEOTIDE SEQUENCE</scope>
    <source>
        <strain evidence="4">JCM 4403</strain>
    </source>
</reference>
<keyword evidence="2" id="KW-1133">Transmembrane helix</keyword>
<evidence type="ECO:0000256" key="1">
    <source>
        <dbReference type="SAM" id="MobiDB-lite"/>
    </source>
</evidence>
<dbReference type="Pfam" id="PF11271">
    <property type="entry name" value="PorA"/>
    <property type="match status" value="1"/>
</dbReference>
<evidence type="ECO:0000256" key="3">
    <source>
        <dbReference type="SAM" id="SignalP"/>
    </source>
</evidence>
<name>A0A918BZ49_9ACTN</name>
<feature type="transmembrane region" description="Helical" evidence="2">
    <location>
        <begin position="297"/>
        <end position="321"/>
    </location>
</feature>
<reference evidence="4" key="1">
    <citation type="journal article" date="2014" name="Int. J. Syst. Evol. Microbiol.">
        <title>Complete genome sequence of Corynebacterium casei LMG S-19264T (=DSM 44701T), isolated from a smear-ripened cheese.</title>
        <authorList>
            <consortium name="US DOE Joint Genome Institute (JGI-PGF)"/>
            <person name="Walter F."/>
            <person name="Albersmeier A."/>
            <person name="Kalinowski J."/>
            <person name="Ruckert C."/>
        </authorList>
    </citation>
    <scope>NUCLEOTIDE SEQUENCE</scope>
    <source>
        <strain evidence="4">JCM 4403</strain>
    </source>
</reference>